<evidence type="ECO:0000256" key="3">
    <source>
        <dbReference type="ARBA" id="ARBA00022475"/>
    </source>
</evidence>
<dbReference type="EMBL" id="DTBP01000010">
    <property type="protein sequence ID" value="HGQ73670.1"/>
    <property type="molecule type" value="Genomic_DNA"/>
</dbReference>
<accession>A0A7C4NPF4</accession>
<evidence type="ECO:0000256" key="5">
    <source>
        <dbReference type="ARBA" id="ARBA00022989"/>
    </source>
</evidence>
<keyword evidence="5 7" id="KW-1133">Transmembrane helix</keyword>
<keyword evidence="4 7" id="KW-0812">Transmembrane</keyword>
<proteinExistence type="inferred from homology"/>
<gene>
    <name evidence="8" type="ORF">ENU20_01125</name>
</gene>
<comment type="caution">
    <text evidence="8">The sequence shown here is derived from an EMBL/GenBank/DDBJ whole genome shotgun (WGS) entry which is preliminary data.</text>
</comment>
<name>A0A7C4NPF4_STAMA</name>
<evidence type="ECO:0000256" key="6">
    <source>
        <dbReference type="ARBA" id="ARBA00023136"/>
    </source>
</evidence>
<dbReference type="PANTHER" id="PTHR33508">
    <property type="entry name" value="UPF0056 MEMBRANE PROTEIN YHCE"/>
    <property type="match status" value="1"/>
</dbReference>
<reference evidence="8" key="1">
    <citation type="journal article" date="2020" name="mSystems">
        <title>Genome- and Community-Level Interaction Insights into Carbon Utilization and Element Cycling Functions of Hydrothermarchaeota in Hydrothermal Sediment.</title>
        <authorList>
            <person name="Zhou Z."/>
            <person name="Liu Y."/>
            <person name="Xu W."/>
            <person name="Pan J."/>
            <person name="Luo Z.H."/>
            <person name="Li M."/>
        </authorList>
    </citation>
    <scope>NUCLEOTIDE SEQUENCE [LARGE SCALE GENOMIC DNA]</scope>
    <source>
        <strain evidence="8">SpSt-648</strain>
    </source>
</reference>
<evidence type="ECO:0000313" key="8">
    <source>
        <dbReference type="EMBL" id="HGQ73670.1"/>
    </source>
</evidence>
<evidence type="ECO:0000256" key="2">
    <source>
        <dbReference type="ARBA" id="ARBA00009784"/>
    </source>
</evidence>
<keyword evidence="6 7" id="KW-0472">Membrane</keyword>
<comment type="subcellular location">
    <subcellularLocation>
        <location evidence="1 7">Cell membrane</location>
        <topology evidence="1 7">Multi-pass membrane protein</topology>
    </subcellularLocation>
</comment>
<organism evidence="8">
    <name type="scientific">Staphylothermus marinus</name>
    <dbReference type="NCBI Taxonomy" id="2280"/>
    <lineage>
        <taxon>Archaea</taxon>
        <taxon>Thermoproteota</taxon>
        <taxon>Thermoprotei</taxon>
        <taxon>Desulfurococcales</taxon>
        <taxon>Desulfurococcaceae</taxon>
        <taxon>Staphylothermus</taxon>
    </lineage>
</organism>
<dbReference type="PANTHER" id="PTHR33508:SF1">
    <property type="entry name" value="UPF0056 MEMBRANE PROTEIN YHCE"/>
    <property type="match status" value="1"/>
</dbReference>
<dbReference type="Pfam" id="PF01914">
    <property type="entry name" value="MarC"/>
    <property type="match status" value="1"/>
</dbReference>
<feature type="transmembrane region" description="Helical" evidence="7">
    <location>
        <begin position="107"/>
        <end position="129"/>
    </location>
</feature>
<protein>
    <recommendedName>
        <fullName evidence="7">UPF0056 membrane protein</fullName>
    </recommendedName>
</protein>
<feature type="transmembrane region" description="Helical" evidence="7">
    <location>
        <begin position="135"/>
        <end position="156"/>
    </location>
</feature>
<evidence type="ECO:0000256" key="4">
    <source>
        <dbReference type="ARBA" id="ARBA00022692"/>
    </source>
</evidence>
<sequence>MGGIVENLLLYYIQILAIMNPFAVLPTFISLTRRATDEKIRVVVNKVLWAGLILVTIFTLIGNYILVAFNISIPALRIGGGIILVAISLDMLSGFPRTKKVRSDEFAVVPITTPLLIGPGTLTTILLLTSRNPSISNTLVILLAGYLAVLTSYFVLKYAKTATRYIPFSTIRVIGRIMSLIIISIAVEMMIHGVVAYYNQYFK</sequence>
<keyword evidence="3" id="KW-1003">Cell membrane</keyword>
<feature type="transmembrane region" description="Helical" evidence="7">
    <location>
        <begin position="12"/>
        <end position="31"/>
    </location>
</feature>
<evidence type="ECO:0000256" key="7">
    <source>
        <dbReference type="RuleBase" id="RU362048"/>
    </source>
</evidence>
<dbReference type="GO" id="GO:0005886">
    <property type="term" value="C:plasma membrane"/>
    <property type="evidence" value="ECO:0007669"/>
    <property type="project" value="UniProtKB-SubCell"/>
</dbReference>
<dbReference type="AlphaFoldDB" id="A0A7C4NPF4"/>
<feature type="transmembrane region" description="Helical" evidence="7">
    <location>
        <begin position="177"/>
        <end position="198"/>
    </location>
</feature>
<feature type="transmembrane region" description="Helical" evidence="7">
    <location>
        <begin position="75"/>
        <end position="95"/>
    </location>
</feature>
<feature type="transmembrane region" description="Helical" evidence="7">
    <location>
        <begin position="43"/>
        <end position="69"/>
    </location>
</feature>
<evidence type="ECO:0000256" key="1">
    <source>
        <dbReference type="ARBA" id="ARBA00004651"/>
    </source>
</evidence>
<dbReference type="InterPro" id="IPR002771">
    <property type="entry name" value="Multi_antbiot-R_MarC"/>
</dbReference>
<comment type="similarity">
    <text evidence="2 7">Belongs to the UPF0056 (MarC) family.</text>
</comment>
<dbReference type="NCBIfam" id="TIGR00427">
    <property type="entry name" value="NAAT family transporter"/>
    <property type="match status" value="1"/>
</dbReference>